<dbReference type="GO" id="GO:0005778">
    <property type="term" value="C:peroxisomal membrane"/>
    <property type="evidence" value="ECO:0007669"/>
    <property type="project" value="UniProtKB-SubCell"/>
</dbReference>
<name>A0AAV6YGZ2_ENGPU</name>
<dbReference type="PANTHER" id="PTHR12652">
    <property type="entry name" value="PEROXISOMAL BIOGENESIS FACTOR 11"/>
    <property type="match status" value="1"/>
</dbReference>
<evidence type="ECO:0000313" key="6">
    <source>
        <dbReference type="EMBL" id="KAG8534880.1"/>
    </source>
</evidence>
<gene>
    <name evidence="6" type="ORF">GDO81_030044</name>
</gene>
<organism evidence="6 7">
    <name type="scientific">Engystomops pustulosus</name>
    <name type="common">Tungara frog</name>
    <name type="synonym">Physalaemus pustulosus</name>
    <dbReference type="NCBI Taxonomy" id="76066"/>
    <lineage>
        <taxon>Eukaryota</taxon>
        <taxon>Metazoa</taxon>
        <taxon>Chordata</taxon>
        <taxon>Craniata</taxon>
        <taxon>Vertebrata</taxon>
        <taxon>Euteleostomi</taxon>
        <taxon>Amphibia</taxon>
        <taxon>Batrachia</taxon>
        <taxon>Anura</taxon>
        <taxon>Neobatrachia</taxon>
        <taxon>Hyloidea</taxon>
        <taxon>Leptodactylidae</taxon>
        <taxon>Leiuperinae</taxon>
        <taxon>Engystomops</taxon>
    </lineage>
</organism>
<evidence type="ECO:0000256" key="2">
    <source>
        <dbReference type="ARBA" id="ARBA00023136"/>
    </source>
</evidence>
<evidence type="ECO:0000256" key="1">
    <source>
        <dbReference type="ARBA" id="ARBA00022593"/>
    </source>
</evidence>
<proteinExistence type="predicted"/>
<dbReference type="Proteomes" id="UP000824782">
    <property type="component" value="Unassembled WGS sequence"/>
</dbReference>
<dbReference type="Pfam" id="PF05648">
    <property type="entry name" value="PEX11"/>
    <property type="match status" value="1"/>
</dbReference>
<dbReference type="PANTHER" id="PTHR12652:SF7">
    <property type="entry name" value="PEROXISOMAL MEMBRANE PROTEIN 11B"/>
    <property type="match status" value="1"/>
</dbReference>
<dbReference type="AlphaFoldDB" id="A0AAV6YGZ2"/>
<keyword evidence="1" id="KW-0962">Peroxisome biogenesis</keyword>
<comment type="caution">
    <text evidence="6">The sequence shown here is derived from an EMBL/GenBank/DDBJ whole genome shotgun (WGS) entry which is preliminary data.</text>
</comment>
<keyword evidence="3" id="KW-0576">Peroxisome</keyword>
<evidence type="ECO:0008006" key="8">
    <source>
        <dbReference type="Google" id="ProtNLM"/>
    </source>
</evidence>
<evidence type="ECO:0000256" key="4">
    <source>
        <dbReference type="ARBA" id="ARBA00046271"/>
    </source>
</evidence>
<sequence length="111" mass="12267">MNLTRDLYEIKQLMESESGARRCSKVSTENGAVSGGPRHHPLALRLRLVVHILRTNPPLLLDLLKNCCDLFIPLDKLGLYKSNAGVVGLCGLTSSILSILTILHPWLKLKP</sequence>
<feature type="transmembrane region" description="Helical" evidence="5">
    <location>
        <begin position="86"/>
        <end position="107"/>
    </location>
</feature>
<evidence type="ECO:0000256" key="3">
    <source>
        <dbReference type="ARBA" id="ARBA00023140"/>
    </source>
</evidence>
<keyword evidence="5" id="KW-0812">Transmembrane</keyword>
<evidence type="ECO:0000313" key="7">
    <source>
        <dbReference type="Proteomes" id="UP000824782"/>
    </source>
</evidence>
<keyword evidence="2 5" id="KW-0472">Membrane</keyword>
<comment type="subcellular location">
    <subcellularLocation>
        <location evidence="4">Peroxisome membrane</location>
    </subcellularLocation>
</comment>
<dbReference type="InterPro" id="IPR008733">
    <property type="entry name" value="PEX11"/>
</dbReference>
<protein>
    <recommendedName>
        <fullName evidence="8">Peroxisomal membrane protein 11B</fullName>
    </recommendedName>
</protein>
<reference evidence="6" key="1">
    <citation type="thesis" date="2020" institute="ProQuest LLC" country="789 East Eisenhower Parkway, Ann Arbor, MI, USA">
        <title>Comparative Genomics and Chromosome Evolution.</title>
        <authorList>
            <person name="Mudd A.B."/>
        </authorList>
    </citation>
    <scope>NUCLEOTIDE SEQUENCE</scope>
    <source>
        <strain evidence="6">237g6f4</strain>
        <tissue evidence="6">Blood</tissue>
    </source>
</reference>
<dbReference type="GO" id="GO:0016559">
    <property type="term" value="P:peroxisome fission"/>
    <property type="evidence" value="ECO:0007669"/>
    <property type="project" value="InterPro"/>
</dbReference>
<accession>A0AAV6YGZ2</accession>
<keyword evidence="7" id="KW-1185">Reference proteome</keyword>
<keyword evidence="5" id="KW-1133">Transmembrane helix</keyword>
<dbReference type="EMBL" id="WNYA01087296">
    <property type="protein sequence ID" value="KAG8534880.1"/>
    <property type="molecule type" value="Genomic_DNA"/>
</dbReference>
<evidence type="ECO:0000256" key="5">
    <source>
        <dbReference type="SAM" id="Phobius"/>
    </source>
</evidence>